<name>A0AAW9JVV0_CARML</name>
<evidence type="ECO:0008006" key="5">
    <source>
        <dbReference type="Google" id="ProtNLM"/>
    </source>
</evidence>
<dbReference type="AlphaFoldDB" id="A0AAW9JVV0"/>
<dbReference type="Proteomes" id="UP001290462">
    <property type="component" value="Unassembled WGS sequence"/>
</dbReference>
<feature type="signal peptide" evidence="2">
    <location>
        <begin position="1"/>
        <end position="22"/>
    </location>
</feature>
<dbReference type="PROSITE" id="PS51257">
    <property type="entry name" value="PROKAR_LIPOPROTEIN"/>
    <property type="match status" value="1"/>
</dbReference>
<dbReference type="RefSeq" id="WP_322809363.1">
    <property type="nucleotide sequence ID" value="NZ_JAVBVO010000003.1"/>
</dbReference>
<feature type="chain" id="PRO_5043353656" description="Lipoprotein" evidence="2">
    <location>
        <begin position="23"/>
        <end position="287"/>
    </location>
</feature>
<feature type="compositionally biased region" description="Low complexity" evidence="1">
    <location>
        <begin position="33"/>
        <end position="45"/>
    </location>
</feature>
<feature type="region of interest" description="Disordered" evidence="1">
    <location>
        <begin position="27"/>
        <end position="68"/>
    </location>
</feature>
<protein>
    <recommendedName>
        <fullName evidence="5">Lipoprotein</fullName>
    </recommendedName>
</protein>
<accession>A0AAW9JVV0</accession>
<comment type="caution">
    <text evidence="3">The sequence shown here is derived from an EMBL/GenBank/DDBJ whole genome shotgun (WGS) entry which is preliminary data.</text>
</comment>
<reference evidence="3" key="1">
    <citation type="submission" date="2023-08" db="EMBL/GenBank/DDBJ databases">
        <title>Genomic characterization of piscicolin 126 produced by Carnobacterium maltaromaticum CM22 strain isolated from salmon (Salmo salar).</title>
        <authorList>
            <person name="Gonzalez-Gragera E."/>
            <person name="Garcia-Lopez J.D."/>
            <person name="Teso-Perez C."/>
            <person name="Gimenez-Hernandez I."/>
            <person name="Peralta-Sanchez J.M."/>
            <person name="Valdivia E."/>
            <person name="Montalban-Lopez M."/>
            <person name="Martin-Platero A.M."/>
            <person name="Banos A."/>
            <person name="Martinez-Bueno M."/>
        </authorList>
    </citation>
    <scope>NUCLEOTIDE SEQUENCE</scope>
    <source>
        <strain evidence="3">CM22</strain>
    </source>
</reference>
<evidence type="ECO:0000256" key="2">
    <source>
        <dbReference type="SAM" id="SignalP"/>
    </source>
</evidence>
<proteinExistence type="predicted"/>
<evidence type="ECO:0000313" key="3">
    <source>
        <dbReference type="EMBL" id="MDZ5759708.1"/>
    </source>
</evidence>
<sequence length="287" mass="30479">MIPMSKGIFLLASLLLLGGCMGGSPDSMKGKTSEITNTSSENSVSKSDKSSESSEKAEDSSVTPENGLTIDQVMDTVKNQLQTQVVIRLPTSIPLSNPNLHVSAATVSDATSYHVIFFESKEPIPINNNALNDPNQASQIVTISALRYPSVSEANVAVGYQKADAGYENGASGIDLGHGLTGYENAGAGSQFIGWNEGNWYLDVRSSLANTTQPGRQMATKIVEKLEKELLPAPNSVGKIQADVTDNKPNQTSIVWQEEDSVYTIESSIDVLSTIGIATSFDDGATD</sequence>
<feature type="compositionally biased region" description="Basic and acidic residues" evidence="1">
    <location>
        <begin position="46"/>
        <end position="59"/>
    </location>
</feature>
<evidence type="ECO:0000256" key="1">
    <source>
        <dbReference type="SAM" id="MobiDB-lite"/>
    </source>
</evidence>
<dbReference type="EMBL" id="JAVBVO010000003">
    <property type="protein sequence ID" value="MDZ5759708.1"/>
    <property type="molecule type" value="Genomic_DNA"/>
</dbReference>
<evidence type="ECO:0000313" key="4">
    <source>
        <dbReference type="Proteomes" id="UP001290462"/>
    </source>
</evidence>
<gene>
    <name evidence="3" type="ORF">RAK27_13680</name>
</gene>
<organism evidence="3 4">
    <name type="scientific">Carnobacterium maltaromaticum</name>
    <name type="common">Carnobacterium piscicola</name>
    <dbReference type="NCBI Taxonomy" id="2751"/>
    <lineage>
        <taxon>Bacteria</taxon>
        <taxon>Bacillati</taxon>
        <taxon>Bacillota</taxon>
        <taxon>Bacilli</taxon>
        <taxon>Lactobacillales</taxon>
        <taxon>Carnobacteriaceae</taxon>
        <taxon>Carnobacterium</taxon>
    </lineage>
</organism>
<keyword evidence="2" id="KW-0732">Signal</keyword>